<evidence type="ECO:0000259" key="1">
    <source>
        <dbReference type="Pfam" id="PF12937"/>
    </source>
</evidence>
<dbReference type="EMBL" id="JAVHJL010000001">
    <property type="protein sequence ID" value="KAK6511223.1"/>
    <property type="molecule type" value="Genomic_DNA"/>
</dbReference>
<dbReference type="Pfam" id="PF12937">
    <property type="entry name" value="F-box-like"/>
    <property type="match status" value="1"/>
</dbReference>
<reference evidence="2 3" key="1">
    <citation type="submission" date="2023-08" db="EMBL/GenBank/DDBJ databases">
        <authorList>
            <person name="Palmer J.M."/>
        </authorList>
    </citation>
    <scope>NUCLEOTIDE SEQUENCE [LARGE SCALE GENOMIC DNA]</scope>
    <source>
        <strain evidence="2 3">TWF481</strain>
    </source>
</reference>
<proteinExistence type="predicted"/>
<accession>A0AAV9WM25</accession>
<dbReference type="InterPro" id="IPR001810">
    <property type="entry name" value="F-box_dom"/>
</dbReference>
<sequence>MDKCSNEILGLIFEELFLDETATSKDLANCALVSKRFNAAADPFLYRGLRLRVDEAVESELDKSPDTTLKPETLELFARMKRMIPEFHKRANVVHGIEYSRGAAKHLDLGPPERFFADHVLPFNKIRRLALYTAWAGASYKGCTWIEIIKGISHVVVSNPHLEQILVMHKPEPKDYSEDFDLGPVREILEKGSVARVRHVCIEFMLGNYDEPEEDTWTLTEHMMTVLEGSSGSISRLLLDYTVRSGGSSAEQSQKAPRKLWNLPNLQELRVHFLGKTTAPLTEMFNLETLSKVDKFYFQSFVCQYFDEVVENFSSLLNVREVTVIILKINHWVQHLTMPVFSRIHGMIGCYNATAALARVLRRLERTHFNTEQNDGHVAIMDYTIARSLRLGIVPRVDVVQTFGHVTEQRYPYLMVGHHVP</sequence>
<evidence type="ECO:0000313" key="3">
    <source>
        <dbReference type="Proteomes" id="UP001370758"/>
    </source>
</evidence>
<feature type="domain" description="F-box" evidence="1">
    <location>
        <begin position="6"/>
        <end position="51"/>
    </location>
</feature>
<evidence type="ECO:0000313" key="2">
    <source>
        <dbReference type="EMBL" id="KAK6511223.1"/>
    </source>
</evidence>
<organism evidence="2 3">
    <name type="scientific">Arthrobotrys musiformis</name>
    <dbReference type="NCBI Taxonomy" id="47236"/>
    <lineage>
        <taxon>Eukaryota</taxon>
        <taxon>Fungi</taxon>
        <taxon>Dikarya</taxon>
        <taxon>Ascomycota</taxon>
        <taxon>Pezizomycotina</taxon>
        <taxon>Orbiliomycetes</taxon>
        <taxon>Orbiliales</taxon>
        <taxon>Orbiliaceae</taxon>
        <taxon>Arthrobotrys</taxon>
    </lineage>
</organism>
<comment type="caution">
    <text evidence="2">The sequence shown here is derived from an EMBL/GenBank/DDBJ whole genome shotgun (WGS) entry which is preliminary data.</text>
</comment>
<dbReference type="Proteomes" id="UP001370758">
    <property type="component" value="Unassembled WGS sequence"/>
</dbReference>
<keyword evidence="3" id="KW-1185">Reference proteome</keyword>
<protein>
    <recommendedName>
        <fullName evidence="1">F-box domain-containing protein</fullName>
    </recommendedName>
</protein>
<name>A0AAV9WM25_9PEZI</name>
<gene>
    <name evidence="2" type="ORF">TWF481_000144</name>
</gene>
<dbReference type="AlphaFoldDB" id="A0AAV9WM25"/>